<organism evidence="2 3">
    <name type="scientific">Allonocardiopsis opalescens</name>
    <dbReference type="NCBI Taxonomy" id="1144618"/>
    <lineage>
        <taxon>Bacteria</taxon>
        <taxon>Bacillati</taxon>
        <taxon>Actinomycetota</taxon>
        <taxon>Actinomycetes</taxon>
        <taxon>Streptosporangiales</taxon>
        <taxon>Allonocardiopsis</taxon>
    </lineage>
</organism>
<feature type="domain" description="DAGKc" evidence="1">
    <location>
        <begin position="213"/>
        <end position="296"/>
    </location>
</feature>
<dbReference type="InterPro" id="IPR016064">
    <property type="entry name" value="NAD/diacylglycerol_kinase_sf"/>
</dbReference>
<dbReference type="Gene3D" id="3.40.50.10330">
    <property type="entry name" value="Probable inorganic polyphosphate/atp-NAD kinase, domain 1"/>
    <property type="match status" value="1"/>
</dbReference>
<dbReference type="InterPro" id="IPR017438">
    <property type="entry name" value="ATP-NAD_kinase_N"/>
</dbReference>
<name>A0A2T0PVC7_9ACTN</name>
<gene>
    <name evidence="2" type="ORF">CLV72_10989</name>
</gene>
<dbReference type="AlphaFoldDB" id="A0A2T0PVC7"/>
<dbReference type="SUPFAM" id="SSF48317">
    <property type="entry name" value="Acid phosphatase/Vanadium-dependent haloperoxidase"/>
    <property type="match status" value="1"/>
</dbReference>
<dbReference type="SUPFAM" id="SSF111331">
    <property type="entry name" value="NAD kinase/diacylglycerol kinase-like"/>
    <property type="match status" value="1"/>
</dbReference>
<dbReference type="OrthoDB" id="5242960at2"/>
<dbReference type="RefSeq" id="WP_106251581.1">
    <property type="nucleotide sequence ID" value="NZ_PVZC01000009.1"/>
</dbReference>
<comment type="caution">
    <text evidence="2">The sequence shown here is derived from an EMBL/GenBank/DDBJ whole genome shotgun (WGS) entry which is preliminary data.</text>
</comment>
<dbReference type="InterPro" id="IPR036938">
    <property type="entry name" value="PAP2/HPO_sf"/>
</dbReference>
<protein>
    <submittedName>
        <fullName evidence="2">Undecaprenyl-diphosphatase</fullName>
    </submittedName>
</protein>
<dbReference type="EMBL" id="PVZC01000009">
    <property type="protein sequence ID" value="PRX95481.1"/>
    <property type="molecule type" value="Genomic_DNA"/>
</dbReference>
<dbReference type="Gene3D" id="1.20.144.10">
    <property type="entry name" value="Phosphatidic acid phosphatase type 2/haloperoxidase"/>
    <property type="match status" value="1"/>
</dbReference>
<dbReference type="Gene3D" id="2.60.200.40">
    <property type="match status" value="1"/>
</dbReference>
<proteinExistence type="predicted"/>
<dbReference type="InterPro" id="IPR001206">
    <property type="entry name" value="Diacylglycerol_kinase_cat_dom"/>
</dbReference>
<dbReference type="GO" id="GO:0016301">
    <property type="term" value="F:kinase activity"/>
    <property type="evidence" value="ECO:0007669"/>
    <property type="project" value="InterPro"/>
</dbReference>
<reference evidence="2 3" key="1">
    <citation type="submission" date="2018-03" db="EMBL/GenBank/DDBJ databases">
        <title>Genomic Encyclopedia of Archaeal and Bacterial Type Strains, Phase II (KMG-II): from individual species to whole genera.</title>
        <authorList>
            <person name="Goeker M."/>
        </authorList>
    </citation>
    <scope>NUCLEOTIDE SEQUENCE [LARGE SCALE GENOMIC DNA]</scope>
    <source>
        <strain evidence="2 3">DSM 45601</strain>
    </source>
</reference>
<evidence type="ECO:0000259" key="1">
    <source>
        <dbReference type="PROSITE" id="PS50146"/>
    </source>
</evidence>
<accession>A0A2T0PVC7</accession>
<keyword evidence="3" id="KW-1185">Reference proteome</keyword>
<evidence type="ECO:0000313" key="2">
    <source>
        <dbReference type="EMBL" id="PRX95481.1"/>
    </source>
</evidence>
<dbReference type="Proteomes" id="UP000237846">
    <property type="component" value="Unassembled WGS sequence"/>
</dbReference>
<evidence type="ECO:0000313" key="3">
    <source>
        <dbReference type="Proteomes" id="UP000237846"/>
    </source>
</evidence>
<sequence length="460" mass="47263">MDGARTARARNGAAPGPEAADTAAVWALITAGLLASGRPELRRTALRAGLAVAVAAPAAYLVGRRMLRGGAGTAAWPASHAAATAAFAGSLLGGGHPALSLPAAGLAGATGYVRMYDHGHRPLDVLSGVALGGAAAVLAHRVLPGGPPVDSQVRVGEALRTPQDADGAGVVVVVDAFSGPDAPTGPADRAEAVATAMRYLLPMAEVVPVHDADGLADALDEAAVRAKVLAVAGGDIQAGDAAQAALRHGRPLLVLPVGPDTAFASALGLNSIEDAVHSYQRGRLGRVDVGEVDGRVFLNSAGIGEHPGSAAHPHPAVRLPGGAWTAEALALGRRLSTAEPFSLIIDGRRRQVWGLFVGNGRYHSDALLPSGRDRLEDGLLDIRVLEAAYPFPRARAVAAVLLNRLGLSTHYRTWFADTLSVQPVTDRMPLVRDGGAEVSCGPVTFRKQPRELRVFTGFGD</sequence>
<dbReference type="PROSITE" id="PS50146">
    <property type="entry name" value="DAGK"/>
    <property type="match status" value="1"/>
</dbReference>
<dbReference type="Pfam" id="PF00781">
    <property type="entry name" value="DAGK_cat"/>
    <property type="match status" value="1"/>
</dbReference>